<reference evidence="17 18" key="1">
    <citation type="journal article" date="2016" name="Genome Biol. Evol.">
        <title>Gene Family Evolution Reflects Adaptation to Soil Environmental Stressors in the Genome of the Collembolan Orchesella cincta.</title>
        <authorList>
            <person name="Faddeeva-Vakhrusheva A."/>
            <person name="Derks M.F."/>
            <person name="Anvar S.Y."/>
            <person name="Agamennone V."/>
            <person name="Suring W."/>
            <person name="Smit S."/>
            <person name="van Straalen N.M."/>
            <person name="Roelofs D."/>
        </authorList>
    </citation>
    <scope>NUCLEOTIDE SEQUENCE [LARGE SCALE GENOMIC DNA]</scope>
    <source>
        <tissue evidence="17">Mixed pool</tissue>
    </source>
</reference>
<dbReference type="SUPFAM" id="SSF49998">
    <property type="entry name" value="Amine oxidase catalytic domain"/>
    <property type="match status" value="1"/>
</dbReference>
<feature type="active site" description="Schiff-base intermediate with substrate; via topaquinone" evidence="11">
    <location>
        <position position="396"/>
    </location>
</feature>
<comment type="cofactor">
    <cofactor evidence="1">
        <name>Cu cation</name>
        <dbReference type="ChEBI" id="CHEBI:23378"/>
    </cofactor>
</comment>
<dbReference type="InterPro" id="IPR049948">
    <property type="entry name" value="Cu_Am_ox_TPQ-bd"/>
</dbReference>
<comment type="cofactor">
    <cofactor evidence="3">
        <name>Zn(2+)</name>
        <dbReference type="ChEBI" id="CHEBI:29105"/>
    </cofactor>
</comment>
<evidence type="ECO:0000256" key="3">
    <source>
        <dbReference type="ARBA" id="ARBA00001947"/>
    </source>
</evidence>
<evidence type="ECO:0000256" key="1">
    <source>
        <dbReference type="ARBA" id="ARBA00001935"/>
    </source>
</evidence>
<evidence type="ECO:0000313" key="17">
    <source>
        <dbReference type="EMBL" id="ODN02138.1"/>
    </source>
</evidence>
<dbReference type="InterPro" id="IPR015798">
    <property type="entry name" value="Cu_amine_oxidase_C"/>
</dbReference>
<feature type="domain" description="Copper amine oxidase catalytic" evidence="14">
    <location>
        <begin position="402"/>
        <end position="603"/>
    </location>
</feature>
<dbReference type="PANTHER" id="PTHR10638">
    <property type="entry name" value="COPPER AMINE OXIDASE"/>
    <property type="match status" value="1"/>
</dbReference>
<dbReference type="STRING" id="48709.A0A1D2NA57"/>
<keyword evidence="8 13" id="KW-0560">Oxidoreductase</keyword>
<evidence type="ECO:0000256" key="4">
    <source>
        <dbReference type="ARBA" id="ARBA00007983"/>
    </source>
</evidence>
<dbReference type="GO" id="GO:0005507">
    <property type="term" value="F:copper ion binding"/>
    <property type="evidence" value="ECO:0007669"/>
    <property type="project" value="InterPro"/>
</dbReference>
<proteinExistence type="inferred from homology"/>
<gene>
    <name evidence="17" type="ORF">Ocin01_04542</name>
</gene>
<feature type="domain" description="Copper amine oxidase N2-terminal" evidence="15">
    <location>
        <begin position="4"/>
        <end position="90"/>
    </location>
</feature>
<dbReference type="InterPro" id="IPR036460">
    <property type="entry name" value="Cu_amine_oxidase_C_sf"/>
</dbReference>
<feature type="domain" description="Copper amine oxidase N3-terminal" evidence="16">
    <location>
        <begin position="103"/>
        <end position="194"/>
    </location>
</feature>
<dbReference type="Pfam" id="PF02728">
    <property type="entry name" value="Cu_amine_oxidN3"/>
    <property type="match status" value="1"/>
</dbReference>
<feature type="domain" description="Copper amine oxidase catalytic" evidence="14">
    <location>
        <begin position="235"/>
        <end position="401"/>
    </location>
</feature>
<dbReference type="EC" id="1.4.3.-" evidence="13"/>
<dbReference type="PANTHER" id="PTHR10638:SF86">
    <property type="entry name" value="COPPER AMINE OXIDASE 1-RELATED"/>
    <property type="match status" value="1"/>
</dbReference>
<dbReference type="InterPro" id="IPR000269">
    <property type="entry name" value="Cu_amine_oxidase"/>
</dbReference>
<evidence type="ECO:0000256" key="12">
    <source>
        <dbReference type="PIRSR" id="PIRSR600269-51"/>
    </source>
</evidence>
<dbReference type="InterPro" id="IPR016182">
    <property type="entry name" value="Cu_amine_oxidase_N-reg"/>
</dbReference>
<evidence type="ECO:0000256" key="5">
    <source>
        <dbReference type="ARBA" id="ARBA00011738"/>
    </source>
</evidence>
<dbReference type="Gene3D" id="2.70.98.20">
    <property type="entry name" value="Copper amine oxidase, catalytic domain"/>
    <property type="match status" value="2"/>
</dbReference>
<dbReference type="OrthoDB" id="5379943at2759"/>
<evidence type="ECO:0000256" key="13">
    <source>
        <dbReference type="RuleBase" id="RU000672"/>
    </source>
</evidence>
<organism evidence="17 18">
    <name type="scientific">Orchesella cincta</name>
    <name type="common">Springtail</name>
    <name type="synonym">Podura cincta</name>
    <dbReference type="NCBI Taxonomy" id="48709"/>
    <lineage>
        <taxon>Eukaryota</taxon>
        <taxon>Metazoa</taxon>
        <taxon>Ecdysozoa</taxon>
        <taxon>Arthropoda</taxon>
        <taxon>Hexapoda</taxon>
        <taxon>Collembola</taxon>
        <taxon>Entomobryomorpha</taxon>
        <taxon>Entomobryoidea</taxon>
        <taxon>Orchesellidae</taxon>
        <taxon>Orchesellinae</taxon>
        <taxon>Orchesella</taxon>
    </lineage>
</organism>
<dbReference type="GO" id="GO:0048038">
    <property type="term" value="F:quinone binding"/>
    <property type="evidence" value="ECO:0007669"/>
    <property type="project" value="InterPro"/>
</dbReference>
<comment type="cofactor">
    <cofactor evidence="13">
        <name>Cu cation</name>
        <dbReference type="ChEBI" id="CHEBI:23378"/>
    </cofactor>
    <text evidence="13">Contains 1 topaquinone per subunit.</text>
</comment>
<evidence type="ECO:0000256" key="10">
    <source>
        <dbReference type="ARBA" id="ARBA00023211"/>
    </source>
</evidence>
<evidence type="ECO:0000256" key="11">
    <source>
        <dbReference type="PIRSR" id="PIRSR600269-50"/>
    </source>
</evidence>
<evidence type="ECO:0000256" key="9">
    <source>
        <dbReference type="ARBA" id="ARBA00023008"/>
    </source>
</evidence>
<feature type="active site" description="Proton acceptor" evidence="11">
    <location>
        <position position="312"/>
    </location>
</feature>
<dbReference type="Pfam" id="PF02727">
    <property type="entry name" value="Cu_amine_oxidN2"/>
    <property type="match status" value="1"/>
</dbReference>
<keyword evidence="10" id="KW-0464">Manganese</keyword>
<evidence type="ECO:0000256" key="8">
    <source>
        <dbReference type="ARBA" id="ARBA00023002"/>
    </source>
</evidence>
<comment type="cofactor">
    <cofactor evidence="2">
        <name>Mn(2+)</name>
        <dbReference type="ChEBI" id="CHEBI:29035"/>
    </cofactor>
</comment>
<keyword evidence="6 13" id="KW-0479">Metal-binding</keyword>
<protein>
    <recommendedName>
        <fullName evidence="13">Amine oxidase</fullName>
        <ecNumber evidence="13">1.4.3.-</ecNumber>
    </recommendedName>
</protein>
<dbReference type="OMA" id="VHVGFNY"/>
<dbReference type="GO" id="GO:0008131">
    <property type="term" value="F:primary methylamine oxidase activity"/>
    <property type="evidence" value="ECO:0007669"/>
    <property type="project" value="InterPro"/>
</dbReference>
<dbReference type="Proteomes" id="UP000094527">
    <property type="component" value="Unassembled WGS sequence"/>
</dbReference>
<evidence type="ECO:0000256" key="7">
    <source>
        <dbReference type="ARBA" id="ARBA00022772"/>
    </source>
</evidence>
<dbReference type="InterPro" id="IPR015802">
    <property type="entry name" value="Cu_amine_oxidase_N3"/>
</dbReference>
<dbReference type="GO" id="GO:0009308">
    <property type="term" value="P:amine metabolic process"/>
    <property type="evidence" value="ECO:0007669"/>
    <property type="project" value="UniProtKB-UniRule"/>
</dbReference>
<dbReference type="SUPFAM" id="SSF54416">
    <property type="entry name" value="Amine oxidase N-terminal region"/>
    <property type="match status" value="2"/>
</dbReference>
<comment type="caution">
    <text evidence="17">The sequence shown here is derived from an EMBL/GenBank/DDBJ whole genome shotgun (WGS) entry which is preliminary data.</text>
</comment>
<dbReference type="EMBL" id="LJIJ01000123">
    <property type="protein sequence ID" value="ODN02138.1"/>
    <property type="molecule type" value="Genomic_DNA"/>
</dbReference>
<comment type="similarity">
    <text evidence="4 13">Belongs to the copper/topaquinone oxidase family.</text>
</comment>
<keyword evidence="18" id="KW-1185">Reference proteome</keyword>
<dbReference type="InterPro" id="IPR015800">
    <property type="entry name" value="Cu_amine_oxidase_N2"/>
</dbReference>
<feature type="modified residue" description="2',4',5'-topaquinone" evidence="12">
    <location>
        <position position="396"/>
    </location>
</feature>
<evidence type="ECO:0000256" key="6">
    <source>
        <dbReference type="ARBA" id="ARBA00022723"/>
    </source>
</evidence>
<name>A0A1D2NA57_ORCCI</name>
<keyword evidence="9 13" id="KW-0186">Copper</keyword>
<sequence length="627" mass="70697">MSPHPLDPLTPEEISTASRVIRENHQSAHGWIFNSITLQEPSKQVLAPLLLEESNLENVELPRKAFVLLIEKLSGTVYEVVVNLTDGAVEKFEKVPQGFQPTLSPEDCLESERIVRESTEVQERCRNLGLNNMDLVTADPWSVGYNAEPEFENRRLVQLFMYTRNFEGDNHYAHPLPFVVVVDIISGEVISIEDLPCHTDFKPKLDETVSVPTTPNNYDPDFLPPETLRTDVKLLEVVQPEGPSFTITGNEIQWQKYKIRISFNYREGLVLHNIRYEDGDKVRPLFYRISLSEMVVPYGDPRPPYHRKCAYDIGDYGLGFCANSLALGCDCLGTIKYFDGVLNNHEGEPVTIKNAVCLHEEDVGILQKHTEYRNGKAVVSRSRRLVLSFIATVVNYEYAFYCAQFHQHIFCMRMDPMIDGLQNSVTVTDVKALEQGFGSEKNPYGQGFTVVETPLSSTKESVTDVQAVTNRTWRITNPSSIHAYTGKPVGWKLIPNGAAFPSLLAGPESWIRKRAGFATHSLWITKQKDDQLYAGGLYINQSKGGDGLIKWVEDDENIQDEDIVLWHSFGVTHIPRVEDFPVMPIESTGFTLKPNNFFTTNPGLDVPPPRSSKSKLAELYLGATKCH</sequence>
<accession>A0A1D2NA57</accession>
<dbReference type="PROSITE" id="PS01164">
    <property type="entry name" value="COPPER_AMINE_OXID_1"/>
    <property type="match status" value="1"/>
</dbReference>
<comment type="PTM">
    <text evidence="12 13">Topaquinone (TPQ) is generated by copper-dependent autoxidation of a specific tyrosyl residue.</text>
</comment>
<keyword evidence="7 11" id="KW-0801">TPQ</keyword>
<comment type="subunit">
    <text evidence="5">Homodimer.</text>
</comment>
<evidence type="ECO:0000259" key="14">
    <source>
        <dbReference type="Pfam" id="PF01179"/>
    </source>
</evidence>
<dbReference type="Gene3D" id="3.10.450.40">
    <property type="match status" value="2"/>
</dbReference>
<evidence type="ECO:0000259" key="16">
    <source>
        <dbReference type="Pfam" id="PF02728"/>
    </source>
</evidence>
<evidence type="ECO:0000256" key="2">
    <source>
        <dbReference type="ARBA" id="ARBA00001936"/>
    </source>
</evidence>
<dbReference type="AlphaFoldDB" id="A0A1D2NA57"/>
<evidence type="ECO:0000313" key="18">
    <source>
        <dbReference type="Proteomes" id="UP000094527"/>
    </source>
</evidence>
<dbReference type="Pfam" id="PF01179">
    <property type="entry name" value="Cu_amine_oxid"/>
    <property type="match status" value="2"/>
</dbReference>
<evidence type="ECO:0000259" key="15">
    <source>
        <dbReference type="Pfam" id="PF02727"/>
    </source>
</evidence>